<gene>
    <name evidence="2" type="ORF">AM588_10005890</name>
</gene>
<feature type="region of interest" description="Disordered" evidence="1">
    <location>
        <begin position="296"/>
        <end position="316"/>
    </location>
</feature>
<evidence type="ECO:0000313" key="3">
    <source>
        <dbReference type="Proteomes" id="UP000054636"/>
    </source>
</evidence>
<evidence type="ECO:0000313" key="2">
    <source>
        <dbReference type="EMBL" id="KUF96258.1"/>
    </source>
</evidence>
<dbReference type="EMBL" id="LNFP01000172">
    <property type="protein sequence ID" value="KUF96258.1"/>
    <property type="molecule type" value="Genomic_DNA"/>
</dbReference>
<sequence>MADGDKAQRNALYSTFGFNPRFQFLMCFFHVMEKVQTAVKSIPSLLSASVLEDVYDLHFVRGHDAFLRLRDTIMKKWEDDPRLYLFSQYMNAQWLQGPFSTWQAYATPCGFATTNNPAETFNALLKRDYTLRRRLKMGTLLREFSSCCQDQSTTARAFAFGVIPSDSLTRRVSELVRARLLSTADAAAGECDGAGRPDIIYVKAMLAPRVIVAPNKRSEQGIAVSAQMGANYARMEVLGQPAGGWPVNIERQWCPCHYCFVFGTCVHVLYALRVTEYLDSCGRAILVSRKKRKRTALTAPDTGGRPRSAGPALSFV</sequence>
<evidence type="ECO:0008006" key="4">
    <source>
        <dbReference type="Google" id="ProtNLM"/>
    </source>
</evidence>
<dbReference type="AlphaFoldDB" id="A0A0W8DJD9"/>
<dbReference type="Proteomes" id="UP000054636">
    <property type="component" value="Unassembled WGS sequence"/>
</dbReference>
<name>A0A0W8DJD9_PHYNI</name>
<protein>
    <recommendedName>
        <fullName evidence="4">MULE transposase domain-containing protein</fullName>
    </recommendedName>
</protein>
<organism evidence="2 3">
    <name type="scientific">Phytophthora nicotianae</name>
    <name type="common">Potato buckeye rot agent</name>
    <name type="synonym">Phytophthora parasitica</name>
    <dbReference type="NCBI Taxonomy" id="4792"/>
    <lineage>
        <taxon>Eukaryota</taxon>
        <taxon>Sar</taxon>
        <taxon>Stramenopiles</taxon>
        <taxon>Oomycota</taxon>
        <taxon>Peronosporomycetes</taxon>
        <taxon>Peronosporales</taxon>
        <taxon>Peronosporaceae</taxon>
        <taxon>Phytophthora</taxon>
    </lineage>
</organism>
<accession>A0A0W8DJD9</accession>
<evidence type="ECO:0000256" key="1">
    <source>
        <dbReference type="SAM" id="MobiDB-lite"/>
    </source>
</evidence>
<reference evidence="2 3" key="1">
    <citation type="submission" date="2015-11" db="EMBL/GenBank/DDBJ databases">
        <title>Genomes and virulence difference between two physiological races of Phytophthora nicotianae.</title>
        <authorList>
            <person name="Liu H."/>
            <person name="Ma X."/>
            <person name="Yu H."/>
            <person name="Fang D."/>
            <person name="Li Y."/>
            <person name="Wang X."/>
            <person name="Wang W."/>
            <person name="Dong Y."/>
            <person name="Xiao B."/>
        </authorList>
    </citation>
    <scope>NUCLEOTIDE SEQUENCE [LARGE SCALE GENOMIC DNA]</scope>
    <source>
        <strain evidence="3">race 1</strain>
    </source>
</reference>
<comment type="caution">
    <text evidence="2">The sequence shown here is derived from an EMBL/GenBank/DDBJ whole genome shotgun (WGS) entry which is preliminary data.</text>
</comment>
<proteinExistence type="predicted"/>